<dbReference type="Pfam" id="PF18962">
    <property type="entry name" value="Por_Secre_tail"/>
    <property type="match status" value="1"/>
</dbReference>
<proteinExistence type="predicted"/>
<evidence type="ECO:0000259" key="2">
    <source>
        <dbReference type="Pfam" id="PF18962"/>
    </source>
</evidence>
<organism evidence="3">
    <name type="scientific">Rhodothermus marinus</name>
    <name type="common">Rhodothermus obamensis</name>
    <dbReference type="NCBI Taxonomy" id="29549"/>
    <lineage>
        <taxon>Bacteria</taxon>
        <taxon>Pseudomonadati</taxon>
        <taxon>Rhodothermota</taxon>
        <taxon>Rhodothermia</taxon>
        <taxon>Rhodothermales</taxon>
        <taxon>Rhodothermaceae</taxon>
        <taxon>Rhodothermus</taxon>
    </lineage>
</organism>
<dbReference type="EMBL" id="DSGB01000006">
    <property type="protein sequence ID" value="HER97131.1"/>
    <property type="molecule type" value="Genomic_DNA"/>
</dbReference>
<feature type="signal peptide" evidence="1">
    <location>
        <begin position="1"/>
        <end position="21"/>
    </location>
</feature>
<name>A0A7V2F778_RHOMR</name>
<dbReference type="InterPro" id="IPR013783">
    <property type="entry name" value="Ig-like_fold"/>
</dbReference>
<dbReference type="NCBIfam" id="TIGR04183">
    <property type="entry name" value="Por_Secre_tail"/>
    <property type="match status" value="1"/>
</dbReference>
<evidence type="ECO:0000313" key="3">
    <source>
        <dbReference type="EMBL" id="HER97131.1"/>
    </source>
</evidence>
<protein>
    <submittedName>
        <fullName evidence="3">T9SS type A sorting domain-containing protein</fullName>
    </submittedName>
</protein>
<gene>
    <name evidence="3" type="ORF">ENO59_11615</name>
</gene>
<dbReference type="Gene3D" id="2.60.40.10">
    <property type="entry name" value="Immunoglobulins"/>
    <property type="match status" value="1"/>
</dbReference>
<reference evidence="3" key="1">
    <citation type="journal article" date="2020" name="mSystems">
        <title>Genome- and Community-Level Interaction Insights into Carbon Utilization and Element Cycling Functions of Hydrothermarchaeota in Hydrothermal Sediment.</title>
        <authorList>
            <person name="Zhou Z."/>
            <person name="Liu Y."/>
            <person name="Xu W."/>
            <person name="Pan J."/>
            <person name="Luo Z.H."/>
            <person name="Li M."/>
        </authorList>
    </citation>
    <scope>NUCLEOTIDE SEQUENCE [LARGE SCALE GENOMIC DNA]</scope>
    <source>
        <strain evidence="3">SpSt-143</strain>
    </source>
</reference>
<dbReference type="Gene3D" id="2.60.40.4070">
    <property type="match status" value="1"/>
</dbReference>
<accession>A0A7V2F778</accession>
<evidence type="ECO:0000256" key="1">
    <source>
        <dbReference type="SAM" id="SignalP"/>
    </source>
</evidence>
<dbReference type="AlphaFoldDB" id="A0A7V2F778"/>
<dbReference type="InterPro" id="IPR026444">
    <property type="entry name" value="Secre_tail"/>
</dbReference>
<comment type="caution">
    <text evidence="3">The sequence shown here is derived from an EMBL/GenBank/DDBJ whole genome shotgun (WGS) entry which is preliminary data.</text>
</comment>
<feature type="domain" description="Secretion system C-terminal sorting" evidence="2">
    <location>
        <begin position="652"/>
        <end position="726"/>
    </location>
</feature>
<sequence>MRRIATILWVLSLLLAMPTKAQIKEVTVREINQLHPDSLALLKQLGTSLTAARINRLIRSPLTGDTVRFTAVVMSDPLNSGLAGLTSDGVPARLHVFVRDTAAVSQGPEGMTIQVVDGAYETTGLKNLAKGDVATFTAVVTYFDNTIQIVPLNIEFLGSYANLGLPDSLLDPVVVTTADLNMNVAEGKVQVNWDNFARLNNQYVRIEQATMLRSTLADQGRPNWLFSSDGGQTFVQADDISLRFRNDRANYPAEYNKRPTNSPFQPPPPGALINVQGFVVFRGYFEAFDLGALPPGAMLRLAPFEDSDLELVESPPVISSVGRPTFVPGNEPVTVTIEVAPDPNRQLARVEVRYYTSSNPDTQVVQATAVGGKAMGPGVQAVYQAQIPAAPDGDFVIYWVEAEDNTGARTRSPNQNYRVLYGGITQVAHIQETATGGPGGSPFAGITTNMDLHVVVQSQPSVSGLVAVQDDPSLGPWSGILLNLPSGVRDTLQRGDRLHITRAEIRENFDVTELRNVTLTREGRGDFYGYKTVTTNAMRDLAIAEAHEGMLVRFENVTIISPDEGFGEWSFSSDGTAANKVKADDRSNAVASDFAVNTFRAGDQVSFIQGIWWYSFGEYKLVPEDPATDIGTITDVELREHLPATFGLLPNYPNPFAELTTLRYALPQTGPVRLEVFDLLGRRVAVLVEGVQPAGIHEMKLDGRNLSNGLYVVRLTTESGTATRTIVRMK</sequence>
<feature type="chain" id="PRO_5030673001" evidence="1">
    <location>
        <begin position="22"/>
        <end position="730"/>
    </location>
</feature>
<keyword evidence="1" id="KW-0732">Signal</keyword>